<dbReference type="GO" id="GO:0006457">
    <property type="term" value="P:protein folding"/>
    <property type="evidence" value="ECO:0007669"/>
    <property type="project" value="TreeGrafter"/>
</dbReference>
<comment type="caution">
    <text evidence="3">The sequence shown here is derived from an EMBL/GenBank/DDBJ whole genome shotgun (WGS) entry which is preliminary data.</text>
</comment>
<proteinExistence type="inferred from homology"/>
<evidence type="ECO:0000259" key="2">
    <source>
        <dbReference type="PROSITE" id="PS51352"/>
    </source>
</evidence>
<dbReference type="Pfam" id="PF00085">
    <property type="entry name" value="Thioredoxin"/>
    <property type="match status" value="1"/>
</dbReference>
<dbReference type="InterPro" id="IPR036249">
    <property type="entry name" value="Thioredoxin-like_sf"/>
</dbReference>
<feature type="domain" description="Thioredoxin" evidence="2">
    <location>
        <begin position="50"/>
        <end position="200"/>
    </location>
</feature>
<evidence type="ECO:0000313" key="4">
    <source>
        <dbReference type="Proteomes" id="UP001064489"/>
    </source>
</evidence>
<reference evidence="3" key="2">
    <citation type="submission" date="2023-02" db="EMBL/GenBank/DDBJ databases">
        <authorList>
            <person name="Swenson N.G."/>
            <person name="Wegrzyn J.L."/>
            <person name="Mcevoy S.L."/>
        </authorList>
    </citation>
    <scope>NUCLEOTIDE SEQUENCE</scope>
    <source>
        <strain evidence="3">91603</strain>
        <tissue evidence="3">Leaf</tissue>
    </source>
</reference>
<evidence type="ECO:0000313" key="3">
    <source>
        <dbReference type="EMBL" id="KAI9156380.1"/>
    </source>
</evidence>
<dbReference type="GO" id="GO:0005783">
    <property type="term" value="C:endoplasmic reticulum"/>
    <property type="evidence" value="ECO:0007669"/>
    <property type="project" value="TreeGrafter"/>
</dbReference>
<comment type="similarity">
    <text evidence="1">Belongs to the protein disulfide isomerase family.</text>
</comment>
<dbReference type="PANTHER" id="PTHR18929">
    <property type="entry name" value="PROTEIN DISULFIDE ISOMERASE"/>
    <property type="match status" value="1"/>
</dbReference>
<dbReference type="CDD" id="cd02961">
    <property type="entry name" value="PDI_a_family"/>
    <property type="match status" value="1"/>
</dbReference>
<reference evidence="3" key="1">
    <citation type="journal article" date="2022" name="Plant J.">
        <title>Strategies of tolerance reflected in two North American maple genomes.</title>
        <authorList>
            <person name="McEvoy S.L."/>
            <person name="Sezen U.U."/>
            <person name="Trouern-Trend A."/>
            <person name="McMahon S.M."/>
            <person name="Schaberg P.G."/>
            <person name="Yang J."/>
            <person name="Wegrzyn J.L."/>
            <person name="Swenson N.G."/>
        </authorList>
    </citation>
    <scope>NUCLEOTIDE SEQUENCE</scope>
    <source>
        <strain evidence="3">91603</strain>
    </source>
</reference>
<dbReference type="EMBL" id="JAJSOW010000107">
    <property type="protein sequence ID" value="KAI9156380.1"/>
    <property type="molecule type" value="Genomic_DNA"/>
</dbReference>
<accession>A0AAD5I8M7</accession>
<protein>
    <recommendedName>
        <fullName evidence="2">Thioredoxin domain-containing protein</fullName>
    </recommendedName>
</protein>
<dbReference type="Pfam" id="PF13848">
    <property type="entry name" value="Thioredoxin_6"/>
    <property type="match status" value="1"/>
</dbReference>
<sequence length="565" mass="64296">MFLLFTTTLFLLFTIYWFSPFRNYTTTKYEKISFNQYDVLYKSSDPTIFPTNPDKLSDARNNVFDEKDVVVLSDQNFSHFVAKHRHVMVAFYAPWCYWSKKLVPEYAAAATQLKGSEVVLAKVDATRERRLANKYGVDAYPSLNFFVGGVDLERYYYDRDREALVNYTKTKMALGVYTITTTQQAEDVLMAESTVAFLHSIKECKELVAASKMHTDVIFYQSDSPDVAKIFQIDNPEIKHPALVFVEKKSQQFNHFDGPFSKSAISEFVSMNKLPLVTTFGTETAPLILNSPLKQLWLCDLTHDSKKVKSVFQEAAKAYKGKVLFVYAEIEWRDVGIGIIGYHPPRSRVVAYTGNSVFDDDKYCVMDGELNLTNIKDLHSRSKAMLFSLSSLSEFGSTIRKTLLLLIISIHLFTLNCLTFAQSMENPVPADQSSTTTNLLQSLPVEEATWLLIDDENIVAMTEKIKYYTDYMDKKRGVVLLLFYGSNRPTSRKPEPKYATSAATTKILKGEVVLGLVDVYESARGFFIRHYPTMCSKFTGRNPTTCSIFDVLQVVIVFMYVTSVV</sequence>
<dbReference type="CDD" id="cd02981">
    <property type="entry name" value="PDI_b_family"/>
    <property type="match status" value="1"/>
</dbReference>
<dbReference type="GO" id="GO:0034976">
    <property type="term" value="P:response to endoplasmic reticulum stress"/>
    <property type="evidence" value="ECO:0007669"/>
    <property type="project" value="TreeGrafter"/>
</dbReference>
<name>A0AAD5I8M7_ACENE</name>
<dbReference type="PANTHER" id="PTHR18929:SF214">
    <property type="entry name" value="THIOREDOXIN DOMAIN-CONTAINING PROTEIN"/>
    <property type="match status" value="1"/>
</dbReference>
<dbReference type="Proteomes" id="UP001064489">
    <property type="component" value="Chromosome 12"/>
</dbReference>
<dbReference type="Gene3D" id="3.40.30.10">
    <property type="entry name" value="Glutaredoxin"/>
    <property type="match status" value="3"/>
</dbReference>
<dbReference type="SUPFAM" id="SSF52833">
    <property type="entry name" value="Thioredoxin-like"/>
    <property type="match status" value="2"/>
</dbReference>
<dbReference type="PROSITE" id="PS51352">
    <property type="entry name" value="THIOREDOXIN_2"/>
    <property type="match status" value="1"/>
</dbReference>
<evidence type="ECO:0000256" key="1">
    <source>
        <dbReference type="ARBA" id="ARBA00006347"/>
    </source>
</evidence>
<dbReference type="AlphaFoldDB" id="A0AAD5I8M7"/>
<keyword evidence="4" id="KW-1185">Reference proteome</keyword>
<gene>
    <name evidence="3" type="ORF">LWI28_005373</name>
</gene>
<dbReference type="InterPro" id="IPR013766">
    <property type="entry name" value="Thioredoxin_domain"/>
</dbReference>
<organism evidence="3 4">
    <name type="scientific">Acer negundo</name>
    <name type="common">Box elder</name>
    <dbReference type="NCBI Taxonomy" id="4023"/>
    <lineage>
        <taxon>Eukaryota</taxon>
        <taxon>Viridiplantae</taxon>
        <taxon>Streptophyta</taxon>
        <taxon>Embryophyta</taxon>
        <taxon>Tracheophyta</taxon>
        <taxon>Spermatophyta</taxon>
        <taxon>Magnoliopsida</taxon>
        <taxon>eudicotyledons</taxon>
        <taxon>Gunneridae</taxon>
        <taxon>Pentapetalae</taxon>
        <taxon>rosids</taxon>
        <taxon>malvids</taxon>
        <taxon>Sapindales</taxon>
        <taxon>Sapindaceae</taxon>
        <taxon>Hippocastanoideae</taxon>
        <taxon>Acereae</taxon>
        <taxon>Acer</taxon>
    </lineage>
</organism>
<dbReference type="GO" id="GO:0003756">
    <property type="term" value="F:protein disulfide isomerase activity"/>
    <property type="evidence" value="ECO:0007669"/>
    <property type="project" value="TreeGrafter"/>
</dbReference>